<dbReference type="AlphaFoldDB" id="A0A098SAY2"/>
<feature type="signal peptide" evidence="1">
    <location>
        <begin position="1"/>
        <end position="21"/>
    </location>
</feature>
<evidence type="ECO:0000313" key="3">
    <source>
        <dbReference type="Proteomes" id="UP000029736"/>
    </source>
</evidence>
<name>A0A098SAY2_9BACT</name>
<keyword evidence="1" id="KW-0732">Signal</keyword>
<organism evidence="2 3">
    <name type="scientific">Phaeodactylibacter xiamenensis</name>
    <dbReference type="NCBI Taxonomy" id="1524460"/>
    <lineage>
        <taxon>Bacteria</taxon>
        <taxon>Pseudomonadati</taxon>
        <taxon>Bacteroidota</taxon>
        <taxon>Saprospiria</taxon>
        <taxon>Saprospirales</taxon>
        <taxon>Haliscomenobacteraceae</taxon>
        <taxon>Phaeodactylibacter</taxon>
    </lineage>
</organism>
<proteinExistence type="predicted"/>
<dbReference type="EMBL" id="JPOS01000010">
    <property type="protein sequence ID" value="KGE89296.1"/>
    <property type="molecule type" value="Genomic_DNA"/>
</dbReference>
<comment type="caution">
    <text evidence="2">The sequence shown here is derived from an EMBL/GenBank/DDBJ whole genome shotgun (WGS) entry which is preliminary data.</text>
</comment>
<sequence length="367" mass="41336">MKLNILLFLCLVLGASMGLNAQDLKFSGMDPSPMDAAHYPRAAAFQNYLDDDDPDRVQQIKVLYCRPQKKGREIFGGLVPWGQDWRLGANEATEVTFFQPVEIGGTYIPAGTYTMFAQPYPQQWIIKISEERFIGGAENRDITKDIAAVSVPTTSVANVREYFTIGFQKIDDYNVNMVLEWDQTRAALPINLNPPIMSGEDTSPMDLVQYPNMSRLRNYVEEAELAANEPLVRAVYSRPQMKGRTIFGGLLKYGSMWRVGANETTELTFFRNVTIGGTEIKAGRYGLFATVNKDNWEFIIHKNVQSWGPPNHNEEDNVVKVVVPTEKTPETLEALSMTFVEKGDNQVELVIGWEDTMARLPITVMSE</sequence>
<dbReference type="RefSeq" id="WP_044216371.1">
    <property type="nucleotide sequence ID" value="NZ_JBKAGJ010000024.1"/>
</dbReference>
<dbReference type="InterPro" id="IPR021314">
    <property type="entry name" value="DUF2911"/>
</dbReference>
<feature type="chain" id="PRO_5001940092" description="Asparagine synthetase B" evidence="1">
    <location>
        <begin position="22"/>
        <end position="367"/>
    </location>
</feature>
<dbReference type="Proteomes" id="UP000029736">
    <property type="component" value="Unassembled WGS sequence"/>
</dbReference>
<dbReference type="Pfam" id="PF11138">
    <property type="entry name" value="DUF2911"/>
    <property type="match status" value="2"/>
</dbReference>
<evidence type="ECO:0000256" key="1">
    <source>
        <dbReference type="SAM" id="SignalP"/>
    </source>
</evidence>
<dbReference type="STRING" id="1524460.IX84_02900"/>
<protein>
    <recommendedName>
        <fullName evidence="4">Asparagine synthetase B</fullName>
    </recommendedName>
</protein>
<reference evidence="2 3" key="1">
    <citation type="journal article" date="2014" name="Int. J. Syst. Evol. Microbiol.">
        <title>Phaeodactylibacter xiamenensis gen. nov., sp. nov., a member of the family Saprospiraceae isolated from the marine alga Phaeodactylum tricornutum.</title>
        <authorList>
            <person name="Chen Z.Jr."/>
            <person name="Lei X."/>
            <person name="Lai Q."/>
            <person name="Li Y."/>
            <person name="Zhang B."/>
            <person name="Zhang J."/>
            <person name="Zhang H."/>
            <person name="Yang L."/>
            <person name="Zheng W."/>
            <person name="Tian Y."/>
            <person name="Yu Z."/>
            <person name="Xu H.Jr."/>
            <person name="Zheng T."/>
        </authorList>
    </citation>
    <scope>NUCLEOTIDE SEQUENCE [LARGE SCALE GENOMIC DNA]</scope>
    <source>
        <strain evidence="2 3">KD52</strain>
    </source>
</reference>
<accession>A0A098SAY2</accession>
<dbReference type="OrthoDB" id="187854at2"/>
<evidence type="ECO:0008006" key="4">
    <source>
        <dbReference type="Google" id="ProtNLM"/>
    </source>
</evidence>
<evidence type="ECO:0000313" key="2">
    <source>
        <dbReference type="EMBL" id="KGE89296.1"/>
    </source>
</evidence>
<gene>
    <name evidence="2" type="ORF">IX84_02900</name>
</gene>
<keyword evidence="3" id="KW-1185">Reference proteome</keyword>